<dbReference type="RefSeq" id="WP_189425802.1">
    <property type="nucleotide sequence ID" value="NZ_BMZE01000002.1"/>
</dbReference>
<gene>
    <name evidence="2" type="ORF">GCM10007989_22870</name>
</gene>
<dbReference type="EMBL" id="BMZE01000002">
    <property type="protein sequence ID" value="GHA26500.1"/>
    <property type="molecule type" value="Genomic_DNA"/>
</dbReference>
<reference evidence="2" key="1">
    <citation type="journal article" date="2014" name="Int. J. Syst. Evol. Microbiol.">
        <title>Complete genome sequence of Corynebacterium casei LMG S-19264T (=DSM 44701T), isolated from a smear-ripened cheese.</title>
        <authorList>
            <consortium name="US DOE Joint Genome Institute (JGI-PGF)"/>
            <person name="Walter F."/>
            <person name="Albersmeier A."/>
            <person name="Kalinowski J."/>
            <person name="Ruckert C."/>
        </authorList>
    </citation>
    <scope>NUCLEOTIDE SEQUENCE</scope>
    <source>
        <strain evidence="2">KCTC 32437</strain>
    </source>
</reference>
<evidence type="ECO:0000256" key="1">
    <source>
        <dbReference type="SAM" id="MobiDB-lite"/>
    </source>
</evidence>
<name>A0A918S7R3_9HYPH</name>
<feature type="compositionally biased region" description="Low complexity" evidence="1">
    <location>
        <begin position="18"/>
        <end position="41"/>
    </location>
</feature>
<keyword evidence="3" id="KW-1185">Reference proteome</keyword>
<reference evidence="2" key="2">
    <citation type="submission" date="2020-09" db="EMBL/GenBank/DDBJ databases">
        <authorList>
            <person name="Sun Q."/>
            <person name="Kim S."/>
        </authorList>
    </citation>
    <scope>NUCLEOTIDE SEQUENCE</scope>
    <source>
        <strain evidence="2">KCTC 32437</strain>
    </source>
</reference>
<feature type="region of interest" description="Disordered" evidence="1">
    <location>
        <begin position="1"/>
        <end position="41"/>
    </location>
</feature>
<protein>
    <submittedName>
        <fullName evidence="2">Uncharacterized protein</fullName>
    </submittedName>
</protein>
<dbReference type="Proteomes" id="UP000646579">
    <property type="component" value="Unassembled WGS sequence"/>
</dbReference>
<accession>A0A918S7R3</accession>
<dbReference type="AlphaFoldDB" id="A0A918S7R3"/>
<feature type="region of interest" description="Disordered" evidence="1">
    <location>
        <begin position="88"/>
        <end position="111"/>
    </location>
</feature>
<evidence type="ECO:0000313" key="2">
    <source>
        <dbReference type="EMBL" id="GHA26500.1"/>
    </source>
</evidence>
<evidence type="ECO:0000313" key="3">
    <source>
        <dbReference type="Proteomes" id="UP000646579"/>
    </source>
</evidence>
<comment type="caution">
    <text evidence="2">The sequence shown here is derived from an EMBL/GenBank/DDBJ whole genome shotgun (WGS) entry which is preliminary data.</text>
</comment>
<organism evidence="2 3">
    <name type="scientific">Devosia pacifica</name>
    <dbReference type="NCBI Taxonomy" id="1335967"/>
    <lineage>
        <taxon>Bacteria</taxon>
        <taxon>Pseudomonadati</taxon>
        <taxon>Pseudomonadota</taxon>
        <taxon>Alphaproteobacteria</taxon>
        <taxon>Hyphomicrobiales</taxon>
        <taxon>Devosiaceae</taxon>
        <taxon>Devosia</taxon>
    </lineage>
</organism>
<proteinExistence type="predicted"/>
<sequence>MEISFQATPVMPGWVTTPEQRPAQEQDPAPQPAATPTDATRSGYAVAWPVGYTPSASQVSGVEAIAARYTGQDAPDTVERMWDEIRRSGLYPRNEDSPEPPPILMKVDRYA</sequence>